<dbReference type="Proteomes" id="UP000053558">
    <property type="component" value="Unassembled WGS sequence"/>
</dbReference>
<sequence length="565" mass="64002">MHHALQIVEIVRAICWDVKHSGMQGEPTLVSLAQTCRTFQDPALDTLWEHLYTIDTLIRALPKDAWIYKKDDDDDEYEDENPDLSENGSPDSITILNRPLTPADWAIIRKYAPRVRTLWQARPLSSETFWALSVVPNGMMPLLPNLKDLRWLDKNLNDFPSMRLLLPSSLVTMDCSLKGDPHRVCAQIAALSRMCPRMKDMEMSSYNRIPQAMETFSRALCSWTNITRLRCEEITDDAWIHIASFPRLTELSVSASPATSFRRLRDRMPENPFSSVTSLDFCSVKLDQATEFISETAISPTDLGIHCLHSKSATLAEALINAIVETCGISLKKLTVGYTDKETFISPPPLDSIRQRGNFLTLASLKPLFRFKNLHTLKIDVVCKMDLGDNDIIELAKAFPHLQDLSLNSRFGWQQRSKVTFFGFFSLLSHCPELEEIGIVFDAEDLSAVDPELDTPPERRAPIPAQRDFTYELTVGDSRIGDPEKVAAVLLAVFPCLEDIHSWMLCDALPMDEERAREGMPHYLGWQKVQELIQRSRSEMEDEESGSDEDGDDDSDDDDETVMGD</sequence>
<feature type="compositionally biased region" description="Acidic residues" evidence="1">
    <location>
        <begin position="540"/>
        <end position="565"/>
    </location>
</feature>
<dbReference type="GO" id="GO:0019005">
    <property type="term" value="C:SCF ubiquitin ligase complex"/>
    <property type="evidence" value="ECO:0007669"/>
    <property type="project" value="TreeGrafter"/>
</dbReference>
<dbReference type="GO" id="GO:0031146">
    <property type="term" value="P:SCF-dependent proteasomal ubiquitin-dependent protein catabolic process"/>
    <property type="evidence" value="ECO:0007669"/>
    <property type="project" value="TreeGrafter"/>
</dbReference>
<proteinExistence type="predicted"/>
<dbReference type="AlphaFoldDB" id="A0A5M3MRS1"/>
<organism evidence="2 3">
    <name type="scientific">Coniophora puteana (strain RWD-64-598)</name>
    <name type="common">Brown rot fungus</name>
    <dbReference type="NCBI Taxonomy" id="741705"/>
    <lineage>
        <taxon>Eukaryota</taxon>
        <taxon>Fungi</taxon>
        <taxon>Dikarya</taxon>
        <taxon>Basidiomycota</taxon>
        <taxon>Agaricomycotina</taxon>
        <taxon>Agaricomycetes</taxon>
        <taxon>Agaricomycetidae</taxon>
        <taxon>Boletales</taxon>
        <taxon>Coniophorineae</taxon>
        <taxon>Coniophoraceae</taxon>
        <taxon>Coniophora</taxon>
    </lineage>
</organism>
<keyword evidence="3" id="KW-1185">Reference proteome</keyword>
<dbReference type="GeneID" id="19205156"/>
<dbReference type="RefSeq" id="XP_007767650.1">
    <property type="nucleotide sequence ID" value="XM_007769460.1"/>
</dbReference>
<evidence type="ECO:0000313" key="3">
    <source>
        <dbReference type="Proteomes" id="UP000053558"/>
    </source>
</evidence>
<evidence type="ECO:0000313" key="2">
    <source>
        <dbReference type="EMBL" id="EIW81767.1"/>
    </source>
</evidence>
<dbReference type="KEGG" id="cput:CONPUDRAFT_164544"/>
<protein>
    <recommendedName>
        <fullName evidence="4">F-box domain-containing protein</fullName>
    </recommendedName>
</protein>
<gene>
    <name evidence="2" type="ORF">CONPUDRAFT_164544</name>
</gene>
<reference evidence="3" key="1">
    <citation type="journal article" date="2012" name="Science">
        <title>The Paleozoic origin of enzymatic lignin decomposition reconstructed from 31 fungal genomes.</title>
        <authorList>
            <person name="Floudas D."/>
            <person name="Binder M."/>
            <person name="Riley R."/>
            <person name="Barry K."/>
            <person name="Blanchette R.A."/>
            <person name="Henrissat B."/>
            <person name="Martinez A.T."/>
            <person name="Otillar R."/>
            <person name="Spatafora J.W."/>
            <person name="Yadav J.S."/>
            <person name="Aerts A."/>
            <person name="Benoit I."/>
            <person name="Boyd A."/>
            <person name="Carlson A."/>
            <person name="Copeland A."/>
            <person name="Coutinho P.M."/>
            <person name="de Vries R.P."/>
            <person name="Ferreira P."/>
            <person name="Findley K."/>
            <person name="Foster B."/>
            <person name="Gaskell J."/>
            <person name="Glotzer D."/>
            <person name="Gorecki P."/>
            <person name="Heitman J."/>
            <person name="Hesse C."/>
            <person name="Hori C."/>
            <person name="Igarashi K."/>
            <person name="Jurgens J.A."/>
            <person name="Kallen N."/>
            <person name="Kersten P."/>
            <person name="Kohler A."/>
            <person name="Kuees U."/>
            <person name="Kumar T.K.A."/>
            <person name="Kuo A."/>
            <person name="LaButti K."/>
            <person name="Larrondo L.F."/>
            <person name="Lindquist E."/>
            <person name="Ling A."/>
            <person name="Lombard V."/>
            <person name="Lucas S."/>
            <person name="Lundell T."/>
            <person name="Martin R."/>
            <person name="McLaughlin D.J."/>
            <person name="Morgenstern I."/>
            <person name="Morin E."/>
            <person name="Murat C."/>
            <person name="Nagy L.G."/>
            <person name="Nolan M."/>
            <person name="Ohm R.A."/>
            <person name="Patyshakuliyeva A."/>
            <person name="Rokas A."/>
            <person name="Ruiz-Duenas F.J."/>
            <person name="Sabat G."/>
            <person name="Salamov A."/>
            <person name="Samejima M."/>
            <person name="Schmutz J."/>
            <person name="Slot J.C."/>
            <person name="St John F."/>
            <person name="Stenlid J."/>
            <person name="Sun H."/>
            <person name="Sun S."/>
            <person name="Syed K."/>
            <person name="Tsang A."/>
            <person name="Wiebenga A."/>
            <person name="Young D."/>
            <person name="Pisabarro A."/>
            <person name="Eastwood D.C."/>
            <person name="Martin F."/>
            <person name="Cullen D."/>
            <person name="Grigoriev I.V."/>
            <person name="Hibbett D.S."/>
        </authorList>
    </citation>
    <scope>NUCLEOTIDE SEQUENCE [LARGE SCALE GENOMIC DNA]</scope>
    <source>
        <strain evidence="3">RWD-64-598 SS2</strain>
    </source>
</reference>
<dbReference type="Gene3D" id="3.80.10.10">
    <property type="entry name" value="Ribonuclease Inhibitor"/>
    <property type="match status" value="1"/>
</dbReference>
<evidence type="ECO:0008006" key="4">
    <source>
        <dbReference type="Google" id="ProtNLM"/>
    </source>
</evidence>
<dbReference type="OMA" id="HATITHC"/>
<accession>A0A5M3MRS1</accession>
<name>A0A5M3MRS1_CONPW</name>
<evidence type="ECO:0000256" key="1">
    <source>
        <dbReference type="SAM" id="MobiDB-lite"/>
    </source>
</evidence>
<dbReference type="OrthoDB" id="2673829at2759"/>
<dbReference type="EMBL" id="JH711577">
    <property type="protein sequence ID" value="EIW81767.1"/>
    <property type="molecule type" value="Genomic_DNA"/>
</dbReference>
<comment type="caution">
    <text evidence="2">The sequence shown here is derived from an EMBL/GenBank/DDBJ whole genome shotgun (WGS) entry which is preliminary data.</text>
</comment>
<dbReference type="InterPro" id="IPR032675">
    <property type="entry name" value="LRR_dom_sf"/>
</dbReference>
<dbReference type="SUPFAM" id="SSF52047">
    <property type="entry name" value="RNI-like"/>
    <property type="match status" value="1"/>
</dbReference>
<dbReference type="PANTHER" id="PTHR13318">
    <property type="entry name" value="PARTNER OF PAIRED, ISOFORM B-RELATED"/>
    <property type="match status" value="1"/>
</dbReference>
<feature type="region of interest" description="Disordered" evidence="1">
    <location>
        <begin position="534"/>
        <end position="565"/>
    </location>
</feature>